<proteinExistence type="predicted"/>
<evidence type="ECO:0000256" key="1">
    <source>
        <dbReference type="SAM" id="MobiDB-lite"/>
    </source>
</evidence>
<name>A0ABX5Z9N2_9MICO</name>
<feature type="transmembrane region" description="Helical" evidence="2">
    <location>
        <begin position="117"/>
        <end position="136"/>
    </location>
</feature>
<feature type="transmembrane region" description="Helical" evidence="2">
    <location>
        <begin position="68"/>
        <end position="86"/>
    </location>
</feature>
<feature type="transmembrane region" description="Helical" evidence="2">
    <location>
        <begin position="26"/>
        <end position="48"/>
    </location>
</feature>
<reference evidence="3 4" key="1">
    <citation type="submission" date="2019-08" db="EMBL/GenBank/DDBJ databases">
        <title>Dermacoccus abyssi strain HZAU 226, whole genome Nanopore sequencing project.</title>
        <authorList>
            <person name="Guo A."/>
            <person name="Zhang X."/>
            <person name="Ruan Y."/>
            <person name="Liu W."/>
            <person name="Chen Q."/>
            <person name="Gu L."/>
        </authorList>
    </citation>
    <scope>NUCLEOTIDE SEQUENCE [LARGE SCALE GENOMIC DNA]</scope>
    <source>
        <strain evidence="3 4">HZAU 226</strain>
    </source>
</reference>
<protein>
    <recommendedName>
        <fullName evidence="5">Integral membrane protein</fullName>
    </recommendedName>
</protein>
<organism evidence="3 4">
    <name type="scientific">Dermacoccus abyssi</name>
    <dbReference type="NCBI Taxonomy" id="322596"/>
    <lineage>
        <taxon>Bacteria</taxon>
        <taxon>Bacillati</taxon>
        <taxon>Actinomycetota</taxon>
        <taxon>Actinomycetes</taxon>
        <taxon>Micrococcales</taxon>
        <taxon>Dermacoccaceae</taxon>
        <taxon>Dermacoccus</taxon>
    </lineage>
</organism>
<keyword evidence="2" id="KW-0812">Transmembrane</keyword>
<evidence type="ECO:0000256" key="2">
    <source>
        <dbReference type="SAM" id="Phobius"/>
    </source>
</evidence>
<gene>
    <name evidence="3" type="ORF">FV141_09150</name>
</gene>
<keyword evidence="2" id="KW-0472">Membrane</keyword>
<dbReference type="Proteomes" id="UP000323565">
    <property type="component" value="Chromosome"/>
</dbReference>
<accession>A0ABX5Z9N2</accession>
<feature type="region of interest" description="Disordered" evidence="1">
    <location>
        <begin position="1"/>
        <end position="23"/>
    </location>
</feature>
<evidence type="ECO:0008006" key="5">
    <source>
        <dbReference type="Google" id="ProtNLM"/>
    </source>
</evidence>
<sequence length="151" mass="15531">MTRKPRNASELPDRTPSRTPTRSSGAAWLVSAAGTGLAALAMLVMAAMSAYGVINGEASTTTRALTEAAVLVVLAAGVALLAINLLRHKSLAKTPTLLWNGMLVPVSFSLISGGAKLFGVATLVVAVVSFVAALTLPRFDPDEDDEADAVL</sequence>
<evidence type="ECO:0000313" key="4">
    <source>
        <dbReference type="Proteomes" id="UP000323565"/>
    </source>
</evidence>
<keyword evidence="2" id="KW-1133">Transmembrane helix</keyword>
<evidence type="ECO:0000313" key="3">
    <source>
        <dbReference type="EMBL" id="QEH93671.1"/>
    </source>
</evidence>
<keyword evidence="4" id="KW-1185">Reference proteome</keyword>
<dbReference type="EMBL" id="CP043031">
    <property type="protein sequence ID" value="QEH93671.1"/>
    <property type="molecule type" value="Genomic_DNA"/>
</dbReference>